<dbReference type="SUPFAM" id="SSF55486">
    <property type="entry name" value="Metalloproteases ('zincins'), catalytic domain"/>
    <property type="match status" value="1"/>
</dbReference>
<proteinExistence type="predicted"/>
<organism evidence="3 4">
    <name type="scientific">Pseudoalteromonas fuliginea</name>
    <dbReference type="NCBI Taxonomy" id="1872678"/>
    <lineage>
        <taxon>Bacteria</taxon>
        <taxon>Pseudomonadati</taxon>
        <taxon>Pseudomonadota</taxon>
        <taxon>Gammaproteobacteria</taxon>
        <taxon>Alteromonadales</taxon>
        <taxon>Pseudoalteromonadaceae</taxon>
        <taxon>Pseudoalteromonas</taxon>
    </lineage>
</organism>
<dbReference type="AlphaFoldDB" id="A0AB73BIR5"/>
<dbReference type="GO" id="GO:0007155">
    <property type="term" value="P:cell adhesion"/>
    <property type="evidence" value="ECO:0007669"/>
    <property type="project" value="InterPro"/>
</dbReference>
<feature type="chain" id="PRO_5044493947" description="H-type lectin domain-containing protein" evidence="1">
    <location>
        <begin position="30"/>
        <end position="503"/>
    </location>
</feature>
<dbReference type="Pfam" id="PF09458">
    <property type="entry name" value="H_lectin"/>
    <property type="match status" value="1"/>
</dbReference>
<dbReference type="SUPFAM" id="SSF141086">
    <property type="entry name" value="Agglutinin HPA-like"/>
    <property type="match status" value="1"/>
</dbReference>
<dbReference type="InterPro" id="IPR019019">
    <property type="entry name" value="H-type_lectin_domain"/>
</dbReference>
<dbReference type="Proteomes" id="UP000324162">
    <property type="component" value="Unassembled WGS sequence"/>
</dbReference>
<feature type="signal peptide" evidence="1">
    <location>
        <begin position="1"/>
        <end position="29"/>
    </location>
</feature>
<evidence type="ECO:0000256" key="1">
    <source>
        <dbReference type="SAM" id="SignalP"/>
    </source>
</evidence>
<dbReference type="RefSeq" id="WP_149613758.1">
    <property type="nucleotide sequence ID" value="NZ_SEUK01000044.1"/>
</dbReference>
<dbReference type="GO" id="GO:0030246">
    <property type="term" value="F:carbohydrate binding"/>
    <property type="evidence" value="ECO:0007669"/>
    <property type="project" value="InterPro"/>
</dbReference>
<evidence type="ECO:0000313" key="4">
    <source>
        <dbReference type="Proteomes" id="UP000324162"/>
    </source>
</evidence>
<dbReference type="GO" id="GO:0008237">
    <property type="term" value="F:metallopeptidase activity"/>
    <property type="evidence" value="ECO:0007669"/>
    <property type="project" value="InterPro"/>
</dbReference>
<keyword evidence="1" id="KW-0732">Signal</keyword>
<dbReference type="EMBL" id="SEUK01000044">
    <property type="protein sequence ID" value="KAA1162466.1"/>
    <property type="molecule type" value="Genomic_DNA"/>
</dbReference>
<name>A0AB73BIR5_9GAMM</name>
<feature type="domain" description="H-type lectin" evidence="2">
    <location>
        <begin position="260"/>
        <end position="322"/>
    </location>
</feature>
<sequence>MHMAKSFFGIAVSYFFITSMILASTAVEAVEVDVAVVYDNETKEYYNGSASTAIIAMVDQANTYLANSEVDIQLNLVATQNIDITPDLKILRTDTQVNTLRQNSGADFVTLISQSFDEGCGVGYVTTSSSRAFNIIRRSCMSRSYLHEMGHTMGLSHSLKQQSVGKDYSWGIGYGVTNSFSTLMAYETAYNTNTRTYLFSNPNYKCKGYDCGIKNQADAAKALNNVKDKVASHRDSIASSEGLENGTVSVSQEGSEAWNSVKFESTFTSIPVVIMGPPTKNGASPITVSIRNVTQKGFEFQLDEWDYLNGRHPVETVSWLAVVEGKHDWNGQQIYASKTTNVTHNWKSVSFANNIYTTPIVLAQKEVVLEGSASTIRMLNVSSQGVDFFLQEEEANDGNVAGDTIHYLAITPGKGSIDKLKTQARIATDSVTDSWENINFYDDYENAKIFSSIQSYNGTDTIALRYQGLNSDGVQISLQEEQSTTAETTHTAESVGWLILGNN</sequence>
<dbReference type="Gene3D" id="3.40.390.10">
    <property type="entry name" value="Collagenase (Catalytic Domain)"/>
    <property type="match status" value="1"/>
</dbReference>
<protein>
    <recommendedName>
        <fullName evidence="2">H-type lectin domain-containing protein</fullName>
    </recommendedName>
</protein>
<accession>A0AB73BIR5</accession>
<dbReference type="InterPro" id="IPR024079">
    <property type="entry name" value="MetalloPept_cat_dom_sf"/>
</dbReference>
<reference evidence="3 4" key="1">
    <citation type="submission" date="2019-01" db="EMBL/GenBank/DDBJ databases">
        <title>Genome sequences of marine Pseudoalteromonas species.</title>
        <authorList>
            <person name="Boraston A.B."/>
            <person name="Hehemann J.-H."/>
            <person name="Vickers C.J."/>
            <person name="Salama-Alber O."/>
            <person name="Abe K."/>
            <person name="Hettle A.J."/>
        </authorList>
    </citation>
    <scope>NUCLEOTIDE SEQUENCE [LARGE SCALE GENOMIC DNA]</scope>
    <source>
        <strain evidence="3 4">PS42</strain>
    </source>
</reference>
<dbReference type="InterPro" id="IPR037221">
    <property type="entry name" value="H-type_lectin_dom_sf"/>
</dbReference>
<dbReference type="Pfam" id="PF13688">
    <property type="entry name" value="Reprolysin_5"/>
    <property type="match status" value="1"/>
</dbReference>
<dbReference type="Gene3D" id="2.60.40.2080">
    <property type="match status" value="1"/>
</dbReference>
<comment type="caution">
    <text evidence="3">The sequence shown here is derived from an EMBL/GenBank/DDBJ whole genome shotgun (WGS) entry which is preliminary data.</text>
</comment>
<gene>
    <name evidence="3" type="ORF">EU508_05575</name>
</gene>
<evidence type="ECO:0000259" key="2">
    <source>
        <dbReference type="Pfam" id="PF09458"/>
    </source>
</evidence>
<evidence type="ECO:0000313" key="3">
    <source>
        <dbReference type="EMBL" id="KAA1162466.1"/>
    </source>
</evidence>